<evidence type="ECO:0000313" key="9">
    <source>
        <dbReference type="EMBL" id="RKD75668.1"/>
    </source>
</evidence>
<dbReference type="Pfam" id="PF04093">
    <property type="entry name" value="MreD"/>
    <property type="match status" value="1"/>
</dbReference>
<evidence type="ECO:0000256" key="4">
    <source>
        <dbReference type="ARBA" id="ARBA00022692"/>
    </source>
</evidence>
<feature type="transmembrane region" description="Helical" evidence="8">
    <location>
        <begin position="74"/>
        <end position="92"/>
    </location>
</feature>
<dbReference type="OrthoDB" id="1653857at2"/>
<feature type="transmembrane region" description="Helical" evidence="8">
    <location>
        <begin position="6"/>
        <end position="26"/>
    </location>
</feature>
<dbReference type="NCBIfam" id="TIGR03426">
    <property type="entry name" value="shape_MreD"/>
    <property type="match status" value="1"/>
</dbReference>
<evidence type="ECO:0000256" key="6">
    <source>
        <dbReference type="ARBA" id="ARBA00022989"/>
    </source>
</evidence>
<evidence type="ECO:0000256" key="3">
    <source>
        <dbReference type="ARBA" id="ARBA00022475"/>
    </source>
</evidence>
<dbReference type="RefSeq" id="WP_120192529.1">
    <property type="nucleotide sequence ID" value="NZ_RAPK01000007.1"/>
</dbReference>
<evidence type="ECO:0000256" key="5">
    <source>
        <dbReference type="ARBA" id="ARBA00022960"/>
    </source>
</evidence>
<comment type="similarity">
    <text evidence="2">Belongs to the MreD family.</text>
</comment>
<sequence length="173" mass="19772">MVRYLLPFLVFFSFLIEGTWFQIFVNTSAGGVEWVPRITLLLVIFTSIYRGPGAGIILGLFAGALYDLTYTDLLGLYIFSFGLVAYLCSYPFRGIKSSLLLQLSVVVGALVIFEWMTYGIYYVADYTDVIFADFFVWRLMPSLLLNTAAAALLYLPLQKLFIYIEKSEKIWQR</sequence>
<accession>A0A419V6U6</accession>
<name>A0A419V6U6_9BACL</name>
<keyword evidence="3" id="KW-1003">Cell membrane</keyword>
<keyword evidence="7 8" id="KW-0472">Membrane</keyword>
<keyword evidence="5" id="KW-0133">Cell shape</keyword>
<dbReference type="GO" id="GO:0008360">
    <property type="term" value="P:regulation of cell shape"/>
    <property type="evidence" value="ECO:0007669"/>
    <property type="project" value="UniProtKB-KW"/>
</dbReference>
<feature type="transmembrane region" description="Helical" evidence="8">
    <location>
        <begin position="99"/>
        <end position="123"/>
    </location>
</feature>
<gene>
    <name evidence="9" type="ORF">ATL39_1369</name>
</gene>
<proteinExistence type="inferred from homology"/>
<comment type="subcellular location">
    <subcellularLocation>
        <location evidence="1">Cell membrane</location>
        <topology evidence="1">Multi-pass membrane protein</topology>
    </subcellularLocation>
</comment>
<dbReference type="InterPro" id="IPR007227">
    <property type="entry name" value="Cell_shape_determining_MreD"/>
</dbReference>
<reference evidence="9 10" key="1">
    <citation type="submission" date="2018-09" db="EMBL/GenBank/DDBJ databases">
        <title>Genomic Encyclopedia of Archaeal and Bacterial Type Strains, Phase II (KMG-II): from individual species to whole genera.</title>
        <authorList>
            <person name="Goeker M."/>
        </authorList>
    </citation>
    <scope>NUCLEOTIDE SEQUENCE [LARGE SCALE GENOMIC DNA]</scope>
    <source>
        <strain evidence="9 10">DSM 17008</strain>
    </source>
</reference>
<dbReference type="AlphaFoldDB" id="A0A419V6U6"/>
<protein>
    <submittedName>
        <fullName evidence="9">Rod shape-determining protein MreD</fullName>
    </submittedName>
</protein>
<evidence type="ECO:0000256" key="2">
    <source>
        <dbReference type="ARBA" id="ARBA00007776"/>
    </source>
</evidence>
<dbReference type="EMBL" id="RAPK01000007">
    <property type="protein sequence ID" value="RKD75668.1"/>
    <property type="molecule type" value="Genomic_DNA"/>
</dbReference>
<evidence type="ECO:0000256" key="8">
    <source>
        <dbReference type="SAM" id="Phobius"/>
    </source>
</evidence>
<evidence type="ECO:0000256" key="7">
    <source>
        <dbReference type="ARBA" id="ARBA00023136"/>
    </source>
</evidence>
<dbReference type="GO" id="GO:0005886">
    <property type="term" value="C:plasma membrane"/>
    <property type="evidence" value="ECO:0007669"/>
    <property type="project" value="UniProtKB-SubCell"/>
</dbReference>
<feature type="transmembrane region" description="Helical" evidence="8">
    <location>
        <begin position="38"/>
        <end position="62"/>
    </location>
</feature>
<keyword evidence="10" id="KW-1185">Reference proteome</keyword>
<keyword evidence="6 8" id="KW-1133">Transmembrane helix</keyword>
<evidence type="ECO:0000313" key="10">
    <source>
        <dbReference type="Proteomes" id="UP000285120"/>
    </source>
</evidence>
<dbReference type="Proteomes" id="UP000285120">
    <property type="component" value="Unassembled WGS sequence"/>
</dbReference>
<comment type="caution">
    <text evidence="9">The sequence shown here is derived from an EMBL/GenBank/DDBJ whole genome shotgun (WGS) entry which is preliminary data.</text>
</comment>
<evidence type="ECO:0000256" key="1">
    <source>
        <dbReference type="ARBA" id="ARBA00004651"/>
    </source>
</evidence>
<feature type="transmembrane region" description="Helical" evidence="8">
    <location>
        <begin position="135"/>
        <end position="157"/>
    </location>
</feature>
<organism evidence="9 10">
    <name type="scientific">Sinobaca qinghaiensis</name>
    <dbReference type="NCBI Taxonomy" id="342944"/>
    <lineage>
        <taxon>Bacteria</taxon>
        <taxon>Bacillati</taxon>
        <taxon>Bacillota</taxon>
        <taxon>Bacilli</taxon>
        <taxon>Bacillales</taxon>
        <taxon>Sporolactobacillaceae</taxon>
        <taxon>Sinobaca</taxon>
    </lineage>
</organism>
<keyword evidence="4 8" id="KW-0812">Transmembrane</keyword>